<evidence type="ECO:0000313" key="2">
    <source>
        <dbReference type="Proteomes" id="UP000828390"/>
    </source>
</evidence>
<keyword evidence="2" id="KW-1185">Reference proteome</keyword>
<dbReference type="EMBL" id="JAIWYP010000004">
    <property type="protein sequence ID" value="KAH3837495.1"/>
    <property type="molecule type" value="Genomic_DNA"/>
</dbReference>
<gene>
    <name evidence="1" type="ORF">DPMN_110886</name>
</gene>
<protein>
    <submittedName>
        <fullName evidence="1">Uncharacterized protein</fullName>
    </submittedName>
</protein>
<reference evidence="1" key="1">
    <citation type="journal article" date="2019" name="bioRxiv">
        <title>The Genome of the Zebra Mussel, Dreissena polymorpha: A Resource for Invasive Species Research.</title>
        <authorList>
            <person name="McCartney M.A."/>
            <person name="Auch B."/>
            <person name="Kono T."/>
            <person name="Mallez S."/>
            <person name="Zhang Y."/>
            <person name="Obille A."/>
            <person name="Becker A."/>
            <person name="Abrahante J.E."/>
            <person name="Garbe J."/>
            <person name="Badalamenti J.P."/>
            <person name="Herman A."/>
            <person name="Mangelson H."/>
            <person name="Liachko I."/>
            <person name="Sullivan S."/>
            <person name="Sone E.D."/>
            <person name="Koren S."/>
            <person name="Silverstein K.A.T."/>
            <person name="Beckman K.B."/>
            <person name="Gohl D.M."/>
        </authorList>
    </citation>
    <scope>NUCLEOTIDE SEQUENCE</scope>
    <source>
        <strain evidence="1">Duluth1</strain>
        <tissue evidence="1">Whole animal</tissue>
    </source>
</reference>
<accession>A0A9D4QPD0</accession>
<reference evidence="1" key="2">
    <citation type="submission" date="2020-11" db="EMBL/GenBank/DDBJ databases">
        <authorList>
            <person name="McCartney M.A."/>
            <person name="Auch B."/>
            <person name="Kono T."/>
            <person name="Mallez S."/>
            <person name="Becker A."/>
            <person name="Gohl D.M."/>
            <person name="Silverstein K.A.T."/>
            <person name="Koren S."/>
            <person name="Bechman K.B."/>
            <person name="Herman A."/>
            <person name="Abrahante J.E."/>
            <person name="Garbe J."/>
        </authorList>
    </citation>
    <scope>NUCLEOTIDE SEQUENCE</scope>
    <source>
        <strain evidence="1">Duluth1</strain>
        <tissue evidence="1">Whole animal</tissue>
    </source>
</reference>
<name>A0A9D4QPD0_DREPO</name>
<dbReference type="AlphaFoldDB" id="A0A9D4QPD0"/>
<dbReference type="Proteomes" id="UP000828390">
    <property type="component" value="Unassembled WGS sequence"/>
</dbReference>
<organism evidence="1 2">
    <name type="scientific">Dreissena polymorpha</name>
    <name type="common">Zebra mussel</name>
    <name type="synonym">Mytilus polymorpha</name>
    <dbReference type="NCBI Taxonomy" id="45954"/>
    <lineage>
        <taxon>Eukaryota</taxon>
        <taxon>Metazoa</taxon>
        <taxon>Spiralia</taxon>
        <taxon>Lophotrochozoa</taxon>
        <taxon>Mollusca</taxon>
        <taxon>Bivalvia</taxon>
        <taxon>Autobranchia</taxon>
        <taxon>Heteroconchia</taxon>
        <taxon>Euheterodonta</taxon>
        <taxon>Imparidentia</taxon>
        <taxon>Neoheterodontei</taxon>
        <taxon>Myida</taxon>
        <taxon>Dreissenoidea</taxon>
        <taxon>Dreissenidae</taxon>
        <taxon>Dreissena</taxon>
    </lineage>
</organism>
<evidence type="ECO:0000313" key="1">
    <source>
        <dbReference type="EMBL" id="KAH3837495.1"/>
    </source>
</evidence>
<sequence>MYLVGKLMKRLVNNLFSLVIFAVAVAIPIRTSAVLVPHIAMVAATCLKLATSSSFSATHEDNVINQSQV</sequence>
<proteinExistence type="predicted"/>
<comment type="caution">
    <text evidence="1">The sequence shown here is derived from an EMBL/GenBank/DDBJ whole genome shotgun (WGS) entry which is preliminary data.</text>
</comment>